<protein>
    <submittedName>
        <fullName evidence="2">Uncharacterized protein</fullName>
    </submittedName>
</protein>
<feature type="region of interest" description="Disordered" evidence="1">
    <location>
        <begin position="1"/>
        <end position="43"/>
    </location>
</feature>
<dbReference type="Proteomes" id="UP001276854">
    <property type="component" value="Unassembled WGS sequence"/>
</dbReference>
<gene>
    <name evidence="2" type="ORF">RZO55_24745</name>
</gene>
<reference evidence="2 3" key="1">
    <citation type="submission" date="2023-10" db="EMBL/GenBank/DDBJ databases">
        <title>A novel Glycoside Hydrolase 43-Like Enzyme from Clostrdium boliviensis is an Endo-xylanase, and a Candidate for Xylooligosaccharides Production from Different Xylan Substrates.</title>
        <authorList>
            <person name="Alvarez M.T."/>
            <person name="Rocabado-Villegas L.R."/>
            <person name="Salas-Veizaga D.M."/>
            <person name="Linares-Pasten J.A."/>
            <person name="Gudmundsdottir E.E."/>
            <person name="Hreggvidsson G.O."/>
            <person name="Adlercreutz P."/>
            <person name="Nordberg Karlsson E."/>
        </authorList>
    </citation>
    <scope>NUCLEOTIDE SEQUENCE [LARGE SCALE GENOMIC DNA]</scope>
    <source>
        <strain evidence="2 3">E-1</strain>
    </source>
</reference>
<accession>A0ABU4GT09</accession>
<feature type="compositionally biased region" description="Basic and acidic residues" evidence="1">
    <location>
        <begin position="13"/>
        <end position="22"/>
    </location>
</feature>
<sequence>MTSPYESLSLKRKGADKMRIGNDKLLTQSRPHTGTEKKGSVSSPDYTDFHFNIKTAPAMSDDKYKTAIIEQAKKDQAAGKFQSDSAGFRNLVKSYVSAVSPDRKNIISQGLRAIYKNIRQEPKTFNLLDYMFGSVKYSKEADDVSYAEFYDSNGEMVASFSNGRWISYGTKAEDARESQLWGIYNQAWNSAARAGRGNQGAVNGNSAASIDILG</sequence>
<keyword evidence="3" id="KW-1185">Reference proteome</keyword>
<evidence type="ECO:0000256" key="1">
    <source>
        <dbReference type="SAM" id="MobiDB-lite"/>
    </source>
</evidence>
<dbReference type="RefSeq" id="WP_318066945.1">
    <property type="nucleotide sequence ID" value="NZ_JAWONS010000329.1"/>
</dbReference>
<organism evidence="2 3">
    <name type="scientific">Clostridium boliviensis</name>
    <dbReference type="NCBI Taxonomy" id="318465"/>
    <lineage>
        <taxon>Bacteria</taxon>
        <taxon>Bacillati</taxon>
        <taxon>Bacillota</taxon>
        <taxon>Clostridia</taxon>
        <taxon>Eubacteriales</taxon>
        <taxon>Clostridiaceae</taxon>
        <taxon>Clostridium</taxon>
    </lineage>
</organism>
<evidence type="ECO:0000313" key="2">
    <source>
        <dbReference type="EMBL" id="MDW2800784.1"/>
    </source>
</evidence>
<proteinExistence type="predicted"/>
<name>A0ABU4GT09_9CLOT</name>
<dbReference type="EMBL" id="JAWONS010000329">
    <property type="protein sequence ID" value="MDW2800784.1"/>
    <property type="molecule type" value="Genomic_DNA"/>
</dbReference>
<evidence type="ECO:0000313" key="3">
    <source>
        <dbReference type="Proteomes" id="UP001276854"/>
    </source>
</evidence>
<comment type="caution">
    <text evidence="2">The sequence shown here is derived from an EMBL/GenBank/DDBJ whole genome shotgun (WGS) entry which is preliminary data.</text>
</comment>